<evidence type="ECO:0000313" key="1">
    <source>
        <dbReference type="EMBL" id="VBB29709.1"/>
    </source>
</evidence>
<reference evidence="1 2" key="1">
    <citation type="submission" date="2018-08" db="EMBL/GenBank/DDBJ databases">
        <authorList>
            <person name="Laetsch R D."/>
            <person name="Stevens L."/>
            <person name="Kumar S."/>
            <person name="Blaxter L. M."/>
        </authorList>
    </citation>
    <scope>NUCLEOTIDE SEQUENCE [LARGE SCALE GENOMIC DNA]</scope>
</reference>
<dbReference type="AlphaFoldDB" id="A0A498SCV4"/>
<feature type="non-terminal residue" evidence="1">
    <location>
        <position position="138"/>
    </location>
</feature>
<accession>A0A498SCV4</accession>
<dbReference type="Proteomes" id="UP000276991">
    <property type="component" value="Unassembled WGS sequence"/>
</dbReference>
<name>A0A498SCV4_ACAVI</name>
<proteinExistence type="predicted"/>
<sequence length="138" mass="15284">MANIIGSFIDSMLNYMLCLIIHDVGMTATPHFIFAAMTKLQHHAAATATNLHPNSTTISSKEITMEDRNSGLCTEQSITELETSPLSTCRSASSSLLQHDNSVSFEKVVASNYHMITNHLSDTNNAYINNVKRRRKPD</sequence>
<dbReference type="OrthoDB" id="10498849at2759"/>
<evidence type="ECO:0000313" key="2">
    <source>
        <dbReference type="Proteomes" id="UP000276991"/>
    </source>
</evidence>
<gene>
    <name evidence="1" type="ORF">NAV_LOCUS4506</name>
</gene>
<protein>
    <submittedName>
        <fullName evidence="1">Uncharacterized protein</fullName>
    </submittedName>
</protein>
<keyword evidence="2" id="KW-1185">Reference proteome</keyword>
<dbReference type="EMBL" id="UPTC01000677">
    <property type="protein sequence ID" value="VBB29709.1"/>
    <property type="molecule type" value="Genomic_DNA"/>
</dbReference>
<organism evidence="1 2">
    <name type="scientific">Acanthocheilonema viteae</name>
    <name type="common">Filarial nematode worm</name>
    <name type="synonym">Dipetalonema viteae</name>
    <dbReference type="NCBI Taxonomy" id="6277"/>
    <lineage>
        <taxon>Eukaryota</taxon>
        <taxon>Metazoa</taxon>
        <taxon>Ecdysozoa</taxon>
        <taxon>Nematoda</taxon>
        <taxon>Chromadorea</taxon>
        <taxon>Rhabditida</taxon>
        <taxon>Spirurina</taxon>
        <taxon>Spiruromorpha</taxon>
        <taxon>Filarioidea</taxon>
        <taxon>Onchocercidae</taxon>
        <taxon>Acanthocheilonema</taxon>
    </lineage>
</organism>